<gene>
    <name evidence="3 5" type="primary">rpsP</name>
    <name evidence="5" type="ORF">COX36_04270</name>
</gene>
<accession>A0A2G9YVL6</accession>
<dbReference type="GO" id="GO:0006412">
    <property type="term" value="P:translation"/>
    <property type="evidence" value="ECO:0007669"/>
    <property type="project" value="UniProtKB-UniRule"/>
</dbReference>
<dbReference type="SUPFAM" id="SSF54565">
    <property type="entry name" value="Ribosomal protein S16"/>
    <property type="match status" value="1"/>
</dbReference>
<name>A0A2G9YVL6_9BACT</name>
<reference evidence="5 6" key="1">
    <citation type="submission" date="2017-09" db="EMBL/GenBank/DDBJ databases">
        <title>Depth-based differentiation of microbial function through sediment-hosted aquifers and enrichment of novel symbionts in the deep terrestrial subsurface.</title>
        <authorList>
            <person name="Probst A.J."/>
            <person name="Ladd B."/>
            <person name="Jarett J.K."/>
            <person name="Geller-Mcgrath D.E."/>
            <person name="Sieber C.M."/>
            <person name="Emerson J.B."/>
            <person name="Anantharaman K."/>
            <person name="Thomas B.C."/>
            <person name="Malmstrom R."/>
            <person name="Stieglmeier M."/>
            <person name="Klingl A."/>
            <person name="Woyke T."/>
            <person name="Ryan C.M."/>
            <person name="Banfield J.F."/>
        </authorList>
    </citation>
    <scope>NUCLEOTIDE SEQUENCE [LARGE SCALE GENOMIC DNA]</scope>
    <source>
        <strain evidence="5">CG23_combo_of_CG06-09_8_20_14_all_38_19</strain>
    </source>
</reference>
<dbReference type="GO" id="GO:0015935">
    <property type="term" value="C:small ribosomal subunit"/>
    <property type="evidence" value="ECO:0007669"/>
    <property type="project" value="TreeGrafter"/>
</dbReference>
<evidence type="ECO:0000256" key="2">
    <source>
        <dbReference type="ARBA" id="ARBA00023274"/>
    </source>
</evidence>
<dbReference type="Proteomes" id="UP000230273">
    <property type="component" value="Unassembled WGS sequence"/>
</dbReference>
<evidence type="ECO:0000256" key="4">
    <source>
        <dbReference type="SAM" id="MobiDB-lite"/>
    </source>
</evidence>
<dbReference type="PANTHER" id="PTHR12919:SF20">
    <property type="entry name" value="SMALL RIBOSOMAL SUBUNIT PROTEIN BS16M"/>
    <property type="match status" value="1"/>
</dbReference>
<dbReference type="Gene3D" id="3.30.1320.10">
    <property type="match status" value="1"/>
</dbReference>
<keyword evidence="1 3" id="KW-0689">Ribosomal protein</keyword>
<evidence type="ECO:0000256" key="3">
    <source>
        <dbReference type="HAMAP-Rule" id="MF_00385"/>
    </source>
</evidence>
<keyword evidence="2 3" id="KW-0687">Ribonucleoprotein</keyword>
<evidence type="ECO:0000313" key="6">
    <source>
        <dbReference type="Proteomes" id="UP000230273"/>
    </source>
</evidence>
<feature type="compositionally biased region" description="Basic and acidic residues" evidence="4">
    <location>
        <begin position="142"/>
        <end position="166"/>
    </location>
</feature>
<dbReference type="Pfam" id="PF00886">
    <property type="entry name" value="Ribosomal_S16"/>
    <property type="match status" value="1"/>
</dbReference>
<dbReference type="GO" id="GO:0005737">
    <property type="term" value="C:cytoplasm"/>
    <property type="evidence" value="ECO:0007669"/>
    <property type="project" value="UniProtKB-ARBA"/>
</dbReference>
<dbReference type="HAMAP" id="MF_00385">
    <property type="entry name" value="Ribosomal_bS16"/>
    <property type="match status" value="1"/>
</dbReference>
<feature type="compositionally biased region" description="Basic and acidic residues" evidence="4">
    <location>
        <begin position="178"/>
        <end position="191"/>
    </location>
</feature>
<evidence type="ECO:0000256" key="1">
    <source>
        <dbReference type="ARBA" id="ARBA00022980"/>
    </source>
</evidence>
<comment type="caution">
    <text evidence="5">The sequence shown here is derived from an EMBL/GenBank/DDBJ whole genome shotgun (WGS) entry which is preliminary data.</text>
</comment>
<protein>
    <recommendedName>
        <fullName evidence="3">Small ribosomal subunit protein bS16</fullName>
    </recommendedName>
</protein>
<comment type="similarity">
    <text evidence="3">Belongs to the bacterial ribosomal protein bS16 family.</text>
</comment>
<dbReference type="InterPro" id="IPR000307">
    <property type="entry name" value="Ribosomal_bS16"/>
</dbReference>
<sequence length="211" mass="23156">MLVIRLFRVGKKNQPSFKIVVTDKRRPPRGGRFVEEVGFYNPLTKQTNLKAERIKYWISVGAKPLATVFNMLIKNGVIEDKKIPVHKKSKKKGSEAPISTAVPVTTAPIPEKPAEEPKAETPQTAEEPKPADLSADSSSEGLPKEEASAKAEEPKVEVPPVEEAKTETPQVETPATPEEPKVVEEPAEIKEIPTASETPVIEAPKEENPQK</sequence>
<dbReference type="GO" id="GO:0003735">
    <property type="term" value="F:structural constituent of ribosome"/>
    <property type="evidence" value="ECO:0007669"/>
    <property type="project" value="InterPro"/>
</dbReference>
<proteinExistence type="inferred from homology"/>
<dbReference type="InterPro" id="IPR023803">
    <property type="entry name" value="Ribosomal_bS16_dom_sf"/>
</dbReference>
<dbReference type="EMBL" id="PCRP01000068">
    <property type="protein sequence ID" value="PIP23270.1"/>
    <property type="molecule type" value="Genomic_DNA"/>
</dbReference>
<dbReference type="NCBIfam" id="TIGR00002">
    <property type="entry name" value="S16"/>
    <property type="match status" value="1"/>
</dbReference>
<feature type="region of interest" description="Disordered" evidence="4">
    <location>
        <begin position="85"/>
        <end position="211"/>
    </location>
</feature>
<dbReference type="AlphaFoldDB" id="A0A2G9YVL6"/>
<dbReference type="PANTHER" id="PTHR12919">
    <property type="entry name" value="30S RIBOSOMAL PROTEIN S16"/>
    <property type="match status" value="1"/>
</dbReference>
<organism evidence="5 6">
    <name type="scientific">Candidatus Nealsonbacteria bacterium CG23_combo_of_CG06-09_8_20_14_all_38_19</name>
    <dbReference type="NCBI Taxonomy" id="1974721"/>
    <lineage>
        <taxon>Bacteria</taxon>
        <taxon>Candidatus Nealsoniibacteriota</taxon>
    </lineage>
</organism>
<evidence type="ECO:0000313" key="5">
    <source>
        <dbReference type="EMBL" id="PIP23270.1"/>
    </source>
</evidence>